<dbReference type="Gene3D" id="1.25.40.20">
    <property type="entry name" value="Ankyrin repeat-containing domain"/>
    <property type="match status" value="1"/>
</dbReference>
<evidence type="ECO:0000256" key="4">
    <source>
        <dbReference type="ARBA" id="ARBA00022737"/>
    </source>
</evidence>
<feature type="region of interest" description="Disordered" evidence="10">
    <location>
        <begin position="855"/>
        <end position="955"/>
    </location>
</feature>
<feature type="transmembrane region" description="Helical" evidence="11">
    <location>
        <begin position="649"/>
        <end position="669"/>
    </location>
</feature>
<keyword evidence="4" id="KW-0677">Repeat</keyword>
<keyword evidence="3 11" id="KW-0812">Transmembrane</keyword>
<feature type="transmembrane region" description="Helical" evidence="11">
    <location>
        <begin position="563"/>
        <end position="585"/>
    </location>
</feature>
<dbReference type="NCBIfam" id="TIGR00870">
    <property type="entry name" value="trp"/>
    <property type="match status" value="1"/>
</dbReference>
<evidence type="ECO:0000313" key="14">
    <source>
        <dbReference type="Proteomes" id="UP000549394"/>
    </source>
</evidence>
<dbReference type="GO" id="GO:0070679">
    <property type="term" value="F:inositol 1,4,5 trisphosphate binding"/>
    <property type="evidence" value="ECO:0007669"/>
    <property type="project" value="TreeGrafter"/>
</dbReference>
<dbReference type="SMART" id="SM01420">
    <property type="entry name" value="TRP_2"/>
    <property type="match status" value="1"/>
</dbReference>
<dbReference type="InterPro" id="IPR002153">
    <property type="entry name" value="TRPC_channel"/>
</dbReference>
<dbReference type="InterPro" id="IPR002110">
    <property type="entry name" value="Ankyrin_rpt"/>
</dbReference>
<dbReference type="EMBL" id="CAJFCJ010000011">
    <property type="protein sequence ID" value="CAD5119988.1"/>
    <property type="molecule type" value="Genomic_DNA"/>
</dbReference>
<keyword evidence="8 11" id="KW-0472">Membrane</keyword>
<keyword evidence="7" id="KW-0406">Ion transport</keyword>
<feature type="domain" description="Transient receptor ion channel" evidence="12">
    <location>
        <begin position="201"/>
        <end position="263"/>
    </location>
</feature>
<protein>
    <submittedName>
        <fullName evidence="13">DgyrCDS8573</fullName>
    </submittedName>
</protein>
<accession>A0A7I8VW11</accession>
<gene>
    <name evidence="13" type="ORF">DGYR_LOCUS8153</name>
</gene>
<dbReference type="PRINTS" id="PR01097">
    <property type="entry name" value="TRNSRECEPTRP"/>
</dbReference>
<feature type="compositionally biased region" description="Polar residues" evidence="10">
    <location>
        <begin position="855"/>
        <end position="872"/>
    </location>
</feature>
<dbReference type="GO" id="GO:0051480">
    <property type="term" value="P:regulation of cytosolic calcium ion concentration"/>
    <property type="evidence" value="ECO:0007669"/>
    <property type="project" value="TreeGrafter"/>
</dbReference>
<dbReference type="SMART" id="SM00248">
    <property type="entry name" value="ANK"/>
    <property type="match status" value="2"/>
</dbReference>
<evidence type="ECO:0000313" key="13">
    <source>
        <dbReference type="EMBL" id="CAD5119988.1"/>
    </source>
</evidence>
<keyword evidence="2" id="KW-0813">Transport</keyword>
<evidence type="ECO:0000256" key="3">
    <source>
        <dbReference type="ARBA" id="ARBA00022692"/>
    </source>
</evidence>
<dbReference type="GO" id="GO:0034703">
    <property type="term" value="C:cation channel complex"/>
    <property type="evidence" value="ECO:0007669"/>
    <property type="project" value="TreeGrafter"/>
</dbReference>
<evidence type="ECO:0000256" key="6">
    <source>
        <dbReference type="ARBA" id="ARBA00023043"/>
    </source>
</evidence>
<evidence type="ECO:0000256" key="11">
    <source>
        <dbReference type="SAM" id="Phobius"/>
    </source>
</evidence>
<dbReference type="InterPro" id="IPR036770">
    <property type="entry name" value="Ankyrin_rpt-contain_sf"/>
</dbReference>
<comment type="subcellular location">
    <subcellularLocation>
        <location evidence="1">Membrane</location>
        <topology evidence="1">Multi-pass membrane protein</topology>
    </subcellularLocation>
</comment>
<feature type="transmembrane region" description="Helical" evidence="11">
    <location>
        <begin position="350"/>
        <end position="374"/>
    </location>
</feature>
<keyword evidence="5 11" id="KW-1133">Transmembrane helix</keyword>
<sequence length="955" mass="109098">MTGETVSPAVMDQVYKKYKETKMNPQKLMDELGIDVTSMDNRETLGMGIVRKETELNHDEKLFLLAVERGDLPSVRSSLEESLTYMNININCVDPLGRTALLISIENENIEMIELLLSFNVEVGDSLLHAINEENVEAVELLLAYQTNKKDLSGLLGAVPSSSFTPDITPIILAAHRDNYEIIKILLDRGDRIGKPHDVRCSCLECKTRAAEDSLNLSRSRINAYRALASPSLIALSSKDPILTAFELSWELKRLSRLENEFRIEYETLSKSSQDFAVALLDQTRGSKELEVILNHNSAGLSNDGDRENLDRLRLAIKYKQKKFVAHSNCQQLLASFWYEGLPGFRRRHIIFKVLLTVTICICYPILSILYLLLPKSFLGRFMRQPFIKFICHSAAYMSFLFLLILTSQRIESTIKYGNNPQKNIREVRGASPTIIEWIILAYVLGFTWIEVKQLWDDGAKAYVQDMWNILDFIPNALYIATYTLKLVAYLRVQDEIAQGHTDVANLPRSQWDAYDPNLISEGLFATANIFSSLKLVYIFIINPHLGPLQISLGRMVIDILKYGFIAVLVVFAYSCGVNQLYWFYAEAKQRDCDICTAEGGSACECDKYLANLFEIMQSLYFAMFGLIEIKHFELKEKHTFTEFVGKTMYGTYLFIAVVVLINMLIAMLSNSYQYIQNDSDVEWKFARSKLWLSYFEEGGTLPTPFNIIPTPKSVYYIFRWIKEKLCGCREEQKKSKWQSIRKLVQRASEKEAQYQLVIRDLIKRYIMQKQKGASDKGVTEDDLNEIKQDISSFRYDLLEILRNNGMKTPTYSHMPKSRIKRKGSRMSNLGRRMGMMTMDSPNTPDVRLRQIVQKTSGITRSESGGSSIESPNTHRKIIRDNSDGSIGKQMLNERTAPTPPVVKNDTIKEEHEEDDQKRTANDTAKRDKAVSKKANELQLDCKKPPLSPDDDGLV</sequence>
<evidence type="ECO:0000256" key="9">
    <source>
        <dbReference type="ARBA" id="ARBA00023303"/>
    </source>
</evidence>
<dbReference type="InterPro" id="IPR013555">
    <property type="entry name" value="TRP_dom"/>
</dbReference>
<evidence type="ECO:0000256" key="10">
    <source>
        <dbReference type="SAM" id="MobiDB-lite"/>
    </source>
</evidence>
<evidence type="ECO:0000259" key="12">
    <source>
        <dbReference type="SMART" id="SM01420"/>
    </source>
</evidence>
<feature type="compositionally biased region" description="Basic and acidic residues" evidence="10">
    <location>
        <begin position="906"/>
        <end position="944"/>
    </location>
</feature>
<organism evidence="13 14">
    <name type="scientific">Dimorphilus gyrociliatus</name>
    <dbReference type="NCBI Taxonomy" id="2664684"/>
    <lineage>
        <taxon>Eukaryota</taxon>
        <taxon>Metazoa</taxon>
        <taxon>Spiralia</taxon>
        <taxon>Lophotrochozoa</taxon>
        <taxon>Annelida</taxon>
        <taxon>Polychaeta</taxon>
        <taxon>Polychaeta incertae sedis</taxon>
        <taxon>Dinophilidae</taxon>
        <taxon>Dimorphilus</taxon>
    </lineage>
</organism>
<feature type="transmembrane region" description="Helical" evidence="11">
    <location>
        <begin position="386"/>
        <end position="407"/>
    </location>
</feature>
<proteinExistence type="predicted"/>
<evidence type="ECO:0000256" key="1">
    <source>
        <dbReference type="ARBA" id="ARBA00004141"/>
    </source>
</evidence>
<keyword evidence="14" id="KW-1185">Reference proteome</keyword>
<evidence type="ECO:0000256" key="5">
    <source>
        <dbReference type="ARBA" id="ARBA00022989"/>
    </source>
</evidence>
<keyword evidence="9" id="KW-0407">Ion channel</keyword>
<dbReference type="SUPFAM" id="SSF48403">
    <property type="entry name" value="Ankyrin repeat"/>
    <property type="match status" value="1"/>
</dbReference>
<dbReference type="AlphaFoldDB" id="A0A7I8VW11"/>
<reference evidence="13 14" key="1">
    <citation type="submission" date="2020-08" db="EMBL/GenBank/DDBJ databases">
        <authorList>
            <person name="Hejnol A."/>
        </authorList>
    </citation>
    <scope>NUCLEOTIDE SEQUENCE [LARGE SCALE GENOMIC DNA]</scope>
</reference>
<comment type="caution">
    <text evidence="13">The sequence shown here is derived from an EMBL/GenBank/DDBJ whole genome shotgun (WGS) entry which is preliminary data.</text>
</comment>
<dbReference type="GO" id="GO:0015279">
    <property type="term" value="F:store-operated calcium channel activity"/>
    <property type="evidence" value="ECO:0007669"/>
    <property type="project" value="TreeGrafter"/>
</dbReference>
<dbReference type="OrthoDB" id="2373987at2759"/>
<dbReference type="PANTHER" id="PTHR10117">
    <property type="entry name" value="TRANSIENT RECEPTOR POTENTIAL CHANNEL"/>
    <property type="match status" value="1"/>
</dbReference>
<evidence type="ECO:0000256" key="8">
    <source>
        <dbReference type="ARBA" id="ARBA00023136"/>
    </source>
</evidence>
<dbReference type="Pfam" id="PF12796">
    <property type="entry name" value="Ank_2"/>
    <property type="match status" value="1"/>
</dbReference>
<dbReference type="Pfam" id="PF08344">
    <property type="entry name" value="TRP_2"/>
    <property type="match status" value="1"/>
</dbReference>
<dbReference type="GO" id="GO:0005886">
    <property type="term" value="C:plasma membrane"/>
    <property type="evidence" value="ECO:0007669"/>
    <property type="project" value="TreeGrafter"/>
</dbReference>
<evidence type="ECO:0000256" key="2">
    <source>
        <dbReference type="ARBA" id="ARBA00022448"/>
    </source>
</evidence>
<feature type="transmembrane region" description="Helical" evidence="11">
    <location>
        <begin position="428"/>
        <end position="450"/>
    </location>
</feature>
<dbReference type="Pfam" id="PF00520">
    <property type="entry name" value="Ion_trans"/>
    <property type="match status" value="1"/>
</dbReference>
<dbReference type="InterPro" id="IPR005821">
    <property type="entry name" value="Ion_trans_dom"/>
</dbReference>
<dbReference type="Proteomes" id="UP000549394">
    <property type="component" value="Unassembled WGS sequence"/>
</dbReference>
<dbReference type="PANTHER" id="PTHR10117:SF54">
    <property type="entry name" value="TRANSIENT RECEPTOR POTENTIAL-GAMMA PROTEIN"/>
    <property type="match status" value="1"/>
</dbReference>
<name>A0A7I8VW11_9ANNE</name>
<keyword evidence="6" id="KW-0040">ANK repeat</keyword>
<evidence type="ECO:0000256" key="7">
    <source>
        <dbReference type="ARBA" id="ARBA00023065"/>
    </source>
</evidence>